<organism evidence="1 2">
    <name type="scientific">Meloidogyne enterolobii</name>
    <name type="common">Root-knot nematode worm</name>
    <name type="synonym">Meloidogyne mayaguensis</name>
    <dbReference type="NCBI Taxonomy" id="390850"/>
    <lineage>
        <taxon>Eukaryota</taxon>
        <taxon>Metazoa</taxon>
        <taxon>Ecdysozoa</taxon>
        <taxon>Nematoda</taxon>
        <taxon>Chromadorea</taxon>
        <taxon>Rhabditida</taxon>
        <taxon>Tylenchina</taxon>
        <taxon>Tylenchomorpha</taxon>
        <taxon>Tylenchoidea</taxon>
        <taxon>Meloidogynidae</taxon>
        <taxon>Meloidogyninae</taxon>
        <taxon>Meloidogyne</taxon>
    </lineage>
</organism>
<reference evidence="1" key="1">
    <citation type="submission" date="2023-11" db="EMBL/GenBank/DDBJ databases">
        <authorList>
            <person name="Poullet M."/>
        </authorList>
    </citation>
    <scope>NUCLEOTIDE SEQUENCE</scope>
    <source>
        <strain evidence="1">E1834</strain>
    </source>
</reference>
<protein>
    <submittedName>
        <fullName evidence="1">Uncharacterized protein</fullName>
    </submittedName>
</protein>
<name>A0ACB1AS42_MELEN</name>
<dbReference type="Proteomes" id="UP001497535">
    <property type="component" value="Unassembled WGS sequence"/>
</dbReference>
<accession>A0ACB1AS42</accession>
<evidence type="ECO:0000313" key="1">
    <source>
        <dbReference type="EMBL" id="CAK5100383.1"/>
    </source>
</evidence>
<gene>
    <name evidence="1" type="ORF">MENTE1834_LOCUS42048</name>
</gene>
<evidence type="ECO:0000313" key="2">
    <source>
        <dbReference type="Proteomes" id="UP001497535"/>
    </source>
</evidence>
<comment type="caution">
    <text evidence="1">The sequence shown here is derived from an EMBL/GenBank/DDBJ whole genome shotgun (WGS) entry which is preliminary data.</text>
</comment>
<dbReference type="EMBL" id="CAVMJV010000107">
    <property type="protein sequence ID" value="CAK5100383.1"/>
    <property type="molecule type" value="Genomic_DNA"/>
</dbReference>
<proteinExistence type="predicted"/>
<sequence length="490" mass="55097">MLIYSSRSSQQQQTNLWTEQFSFERQKLRLQIAKQIRNQMSSIVGHLPTADLVLITSDSQKLPAHLCILKARAPSFYKRYVQPICNNGQTTTLQQPQLLEIPVNIEFSALEFFIRSIYTDEEVLEMDISTNLNKLNGSSVDDNNDDTEGNFESQSSGNEQKQEFSSKINLSQNQQMSASYPSPNSPREMLMPGTTNNSSLANSERRCLSQEIFGQTSDDNQVRKHSAIFPYFIKMGIEEEEEGCSTSRTYCGSTGVMSRSLPLSTGSNRGESPHSRDSFDCNTIRGRAIAARRRQSLCSSFSSLTSIDILTPTQEIAPAPVFENQNEAASKLAGDLLKMLVEERDSADVLLLAANGEQEKAHSCILWACGSEFFREQISSQSTRLYNIDLPRFSRTSVAFLLQFIYGGLTCLPATIGKDNDAELLDPWELVELGAFTKVESFVKVVALHLRAVELKQLFNDAMQWQAAHFTRIWKGNLLSYYVNSREKED</sequence>
<keyword evidence="2" id="KW-1185">Reference proteome</keyword>